<reference evidence="3 4" key="1">
    <citation type="submission" date="2024-03" db="EMBL/GenBank/DDBJ databases">
        <title>WGS assembly of Saponaria officinalis var. Norfolk2.</title>
        <authorList>
            <person name="Jenkins J."/>
            <person name="Shu S."/>
            <person name="Grimwood J."/>
            <person name="Barry K."/>
            <person name="Goodstein D."/>
            <person name="Schmutz J."/>
            <person name="Leebens-Mack J."/>
            <person name="Osbourn A."/>
        </authorList>
    </citation>
    <scope>NUCLEOTIDE SEQUENCE [LARGE SCALE GENOMIC DNA]</scope>
    <source>
        <strain evidence="4">cv. Norfolk2</strain>
        <strain evidence="3">JIC</strain>
        <tissue evidence="3">Leaf</tissue>
    </source>
</reference>
<dbReference type="GO" id="GO:0003723">
    <property type="term" value="F:RNA binding"/>
    <property type="evidence" value="ECO:0007669"/>
    <property type="project" value="TreeGrafter"/>
</dbReference>
<feature type="domain" description="BAH" evidence="2">
    <location>
        <begin position="42"/>
        <end position="167"/>
    </location>
</feature>
<evidence type="ECO:0000256" key="1">
    <source>
        <dbReference type="SAM" id="MobiDB-lite"/>
    </source>
</evidence>
<dbReference type="EMBL" id="JBDFQZ010000008">
    <property type="protein sequence ID" value="KAK9697180.1"/>
    <property type="molecule type" value="Genomic_DNA"/>
</dbReference>
<dbReference type="SMART" id="SM00439">
    <property type="entry name" value="BAH"/>
    <property type="match status" value="1"/>
</dbReference>
<feature type="compositionally biased region" description="Basic and acidic residues" evidence="1">
    <location>
        <begin position="450"/>
        <end position="463"/>
    </location>
</feature>
<dbReference type="EMBL" id="JBDFQZ010000008">
    <property type="protein sequence ID" value="KAK9697184.1"/>
    <property type="molecule type" value="Genomic_DNA"/>
</dbReference>
<name>A0AAW1J277_SAPOF</name>
<dbReference type="Gene3D" id="2.30.30.490">
    <property type="match status" value="1"/>
</dbReference>
<dbReference type="InterPro" id="IPR001025">
    <property type="entry name" value="BAH_dom"/>
</dbReference>
<dbReference type="EMBL" id="JBDFQZ010000008">
    <property type="protein sequence ID" value="KAK9697179.1"/>
    <property type="molecule type" value="Genomic_DNA"/>
</dbReference>
<sequence length="672" mass="74105">MSVGIGESKIDERIEFRWGKKRGRGGAKKDVQFYESFEFDGVEYSLYDSVYLFKHGETDPYIGKLIKIWEQPVNDKKIKVLWFFRPSEISDHLQGVDVLENELFLGDGVGTGLTNINPLEAIAGKCNVVCVSKDSRNRQPSVEELEMADFIFYRTFDVKSLTISDKLEEKIAMVDVEMLLNKNVCGPTDLAKLDNVSAASDAAKAPISAEDALVTSNLAKLDNENVAVDAAKLDAVSDKTVLVAGVKREKILDKDTRETGDAAKTKQVLESGRKSSLKSPALKKTDLGKVGEGAVAVTTIENGKSVTVSDVKKQIVAGGNKSKDRLSNKSLPANDVRKTIDCDGTSTRKFGNASAASNKVAEPAGRAAATIKEEKLNEEAVGIRDTAPRKQKCDSLLDEKSSDKSYIASLGKAPKRPSEAAESNDTRKLSREHDGTSEGFSKKRKSANLIEHKSNDKMGKVSVKRPNDSRIEANNEVKQVTQRPPDTSKWFTASSWEDRMKFAYDEERLILLQNLDPTYSASEVENIVSHGFGENCTVKIVERTATSSPHSGQALAIFNTRGVAAKITTKLETGCLMLPNGRPLVGTTRIMNWPGKQSPFFGHLVLEKSKQQKQKEMKDAVSTSHSAQPNTIEYEMALEWRLLQDRSGLCWKLLYQKQAEEVKKLKASLKSK</sequence>
<accession>A0AAW1J277</accession>
<dbReference type="Pfam" id="PF01426">
    <property type="entry name" value="BAH"/>
    <property type="match status" value="1"/>
</dbReference>
<dbReference type="GO" id="GO:0003682">
    <property type="term" value="F:chromatin binding"/>
    <property type="evidence" value="ECO:0007669"/>
    <property type="project" value="InterPro"/>
</dbReference>
<proteinExistence type="predicted"/>
<comment type="caution">
    <text evidence="3">The sequence shown here is derived from an EMBL/GenBank/DDBJ whole genome shotgun (WGS) entry which is preliminary data.</text>
</comment>
<evidence type="ECO:0000313" key="3">
    <source>
        <dbReference type="EMBL" id="KAK9697184.1"/>
    </source>
</evidence>
<feature type="compositionally biased region" description="Basic and acidic residues" evidence="1">
    <location>
        <begin position="416"/>
        <end position="436"/>
    </location>
</feature>
<feature type="region of interest" description="Disordered" evidence="1">
    <location>
        <begin position="379"/>
        <end position="398"/>
    </location>
</feature>
<dbReference type="EMBL" id="JBDFQZ010000008">
    <property type="protein sequence ID" value="KAK9697181.1"/>
    <property type="molecule type" value="Genomic_DNA"/>
</dbReference>
<evidence type="ECO:0000313" key="4">
    <source>
        <dbReference type="Proteomes" id="UP001443914"/>
    </source>
</evidence>
<keyword evidence="4" id="KW-1185">Reference proteome</keyword>
<dbReference type="Proteomes" id="UP001443914">
    <property type="component" value="Unassembled WGS sequence"/>
</dbReference>
<feature type="region of interest" description="Disordered" evidence="1">
    <location>
        <begin position="404"/>
        <end position="463"/>
    </location>
</feature>
<dbReference type="FunFam" id="2.30.30.490:FF:000017">
    <property type="entry name" value="Bromo-adjacent homology (BAH) domain-containing protein"/>
    <property type="match status" value="1"/>
</dbReference>
<dbReference type="InterPro" id="IPR043151">
    <property type="entry name" value="BAH_sf"/>
</dbReference>
<dbReference type="PANTHER" id="PTHR47073">
    <property type="entry name" value="PROTEIN ANTI-SILENCING 1"/>
    <property type="match status" value="1"/>
</dbReference>
<organism evidence="3 4">
    <name type="scientific">Saponaria officinalis</name>
    <name type="common">Common soapwort</name>
    <name type="synonym">Lychnis saponaria</name>
    <dbReference type="NCBI Taxonomy" id="3572"/>
    <lineage>
        <taxon>Eukaryota</taxon>
        <taxon>Viridiplantae</taxon>
        <taxon>Streptophyta</taxon>
        <taxon>Embryophyta</taxon>
        <taxon>Tracheophyta</taxon>
        <taxon>Spermatophyta</taxon>
        <taxon>Magnoliopsida</taxon>
        <taxon>eudicotyledons</taxon>
        <taxon>Gunneridae</taxon>
        <taxon>Pentapetalae</taxon>
        <taxon>Caryophyllales</taxon>
        <taxon>Caryophyllaceae</taxon>
        <taxon>Caryophylleae</taxon>
        <taxon>Saponaria</taxon>
    </lineage>
</organism>
<dbReference type="PANTHER" id="PTHR47073:SF2">
    <property type="entry name" value="PROTEIN ANTI-SILENCING 1"/>
    <property type="match status" value="1"/>
</dbReference>
<protein>
    <recommendedName>
        <fullName evidence="2">BAH domain-containing protein</fullName>
    </recommendedName>
</protein>
<dbReference type="EMBL" id="JBDFQZ010000008">
    <property type="protein sequence ID" value="KAK9697183.1"/>
    <property type="molecule type" value="Genomic_DNA"/>
</dbReference>
<dbReference type="EMBL" id="JBDFQZ010000008">
    <property type="protein sequence ID" value="KAK9697182.1"/>
    <property type="molecule type" value="Genomic_DNA"/>
</dbReference>
<feature type="region of interest" description="Disordered" evidence="1">
    <location>
        <begin position="257"/>
        <end position="279"/>
    </location>
</feature>
<gene>
    <name evidence="3" type="ORF">RND81_08G019800</name>
</gene>
<dbReference type="PROSITE" id="PS51038">
    <property type="entry name" value="BAH"/>
    <property type="match status" value="1"/>
</dbReference>
<dbReference type="EMBL" id="JBDFQZ010000008">
    <property type="protein sequence ID" value="KAK9697185.1"/>
    <property type="molecule type" value="Genomic_DNA"/>
</dbReference>
<dbReference type="AlphaFoldDB" id="A0AAW1J277"/>
<evidence type="ECO:0000259" key="2">
    <source>
        <dbReference type="PROSITE" id="PS51038"/>
    </source>
</evidence>